<dbReference type="RefSeq" id="WP_108951824.1">
    <property type="nucleotide sequence ID" value="NZ_BEVZ01000001.1"/>
</dbReference>
<proteinExistence type="predicted"/>
<comment type="caution">
    <text evidence="1">The sequence shown here is derived from an EMBL/GenBank/DDBJ whole genome shotgun (WGS) entry which is preliminary data.</text>
</comment>
<protein>
    <submittedName>
        <fullName evidence="1">FAD-dependent oxidoreductase</fullName>
    </submittedName>
</protein>
<dbReference type="Gene3D" id="3.40.50.720">
    <property type="entry name" value="NAD(P)-binding Rossmann-like Domain"/>
    <property type="match status" value="1"/>
</dbReference>
<dbReference type="PANTHER" id="PTHR43734">
    <property type="entry name" value="PHYTOENE DESATURASE"/>
    <property type="match status" value="1"/>
</dbReference>
<gene>
    <name evidence="1" type="ORF">AB0E65_05100</name>
</gene>
<evidence type="ECO:0000313" key="2">
    <source>
        <dbReference type="Proteomes" id="UP001550850"/>
    </source>
</evidence>
<name>A0ABV2YD02_9ACTN</name>
<organism evidence="1 2">
    <name type="scientific">Streptomyces fragilis</name>
    <dbReference type="NCBI Taxonomy" id="67301"/>
    <lineage>
        <taxon>Bacteria</taxon>
        <taxon>Bacillati</taxon>
        <taxon>Actinomycetota</taxon>
        <taxon>Actinomycetes</taxon>
        <taxon>Kitasatosporales</taxon>
        <taxon>Streptomycetaceae</taxon>
        <taxon>Streptomyces</taxon>
    </lineage>
</organism>
<dbReference type="Pfam" id="PF13450">
    <property type="entry name" value="NAD_binding_8"/>
    <property type="match status" value="1"/>
</dbReference>
<dbReference type="PANTHER" id="PTHR43734:SF1">
    <property type="entry name" value="PHYTOENE DESATURASE"/>
    <property type="match status" value="1"/>
</dbReference>
<sequence>MPRTVTVVGGGLAGLTVAIAAAERGADVTLHEAHHDLGGRARTAAGPYHTNDGPHAFLSLSPQWRWLNDRGLIGPLAPMPLREVARLRFRRDGALRRTPPFGMARLLRFDPEDVPADVDFLSWASWRVGEEAARATAYATVTVLFHHDPGSLSARFVQERLRRMCHVPPEVRYPRGGWQSFIARMAARVRNLGVRVETGSRITDLADARPDAGPVIVATALPAARALLDDPTLTWPSGRTVLVDLALREDPRDAFALVDLDGPGYMERFSGTDPTLAPEGEQLLQAQFPLAPGAPREDALARGGTLLDLGLPDWRERITYRREALAEGRTGAVDPPGTTWRDRPSVDRGGGVFLAGDQVAAPGVLSAVAFSSALTAVTLALGPYRAVPGFRPPAPRAAVSSRAR</sequence>
<reference evidence="1 2" key="1">
    <citation type="submission" date="2024-06" db="EMBL/GenBank/DDBJ databases">
        <title>The Natural Products Discovery Center: Release of the First 8490 Sequenced Strains for Exploring Actinobacteria Biosynthetic Diversity.</title>
        <authorList>
            <person name="Kalkreuter E."/>
            <person name="Kautsar S.A."/>
            <person name="Yang D."/>
            <person name="Bader C.D."/>
            <person name="Teijaro C.N."/>
            <person name="Fluegel L."/>
            <person name="Davis C.M."/>
            <person name="Simpson J.R."/>
            <person name="Lauterbach L."/>
            <person name="Steele A.D."/>
            <person name="Gui C."/>
            <person name="Meng S."/>
            <person name="Li G."/>
            <person name="Viehrig K."/>
            <person name="Ye F."/>
            <person name="Su P."/>
            <person name="Kiefer A.F."/>
            <person name="Nichols A."/>
            <person name="Cepeda A.J."/>
            <person name="Yan W."/>
            <person name="Fan B."/>
            <person name="Jiang Y."/>
            <person name="Adhikari A."/>
            <person name="Zheng C.-J."/>
            <person name="Schuster L."/>
            <person name="Cowan T.M."/>
            <person name="Smanski M.J."/>
            <person name="Chevrette M.G."/>
            <person name="De Carvalho L.P.S."/>
            <person name="Shen B."/>
        </authorList>
    </citation>
    <scope>NUCLEOTIDE SEQUENCE [LARGE SCALE GENOMIC DNA]</scope>
    <source>
        <strain evidence="1 2">NPDC038104</strain>
    </source>
</reference>
<keyword evidence="2" id="KW-1185">Reference proteome</keyword>
<evidence type="ECO:0000313" key="1">
    <source>
        <dbReference type="EMBL" id="MEU3553604.1"/>
    </source>
</evidence>
<dbReference type="Proteomes" id="UP001550850">
    <property type="component" value="Unassembled WGS sequence"/>
</dbReference>
<dbReference type="SUPFAM" id="SSF51971">
    <property type="entry name" value="Nucleotide-binding domain"/>
    <property type="match status" value="1"/>
</dbReference>
<dbReference type="EMBL" id="JBEZUR010000004">
    <property type="protein sequence ID" value="MEU3553604.1"/>
    <property type="molecule type" value="Genomic_DNA"/>
</dbReference>
<accession>A0ABV2YD02</accession>